<keyword evidence="6" id="KW-1185">Reference proteome</keyword>
<dbReference type="AlphaFoldDB" id="A0A5K7X4C0"/>
<keyword evidence="1" id="KW-0175">Coiled coil</keyword>
<feature type="coiled-coil region" evidence="1">
    <location>
        <begin position="287"/>
        <end position="336"/>
    </location>
</feature>
<organism evidence="5 6">
    <name type="scientific">Lacipirellula parvula</name>
    <dbReference type="NCBI Taxonomy" id="2650471"/>
    <lineage>
        <taxon>Bacteria</taxon>
        <taxon>Pseudomonadati</taxon>
        <taxon>Planctomycetota</taxon>
        <taxon>Planctomycetia</taxon>
        <taxon>Pirellulales</taxon>
        <taxon>Lacipirellulaceae</taxon>
        <taxon>Lacipirellula</taxon>
    </lineage>
</organism>
<accession>A0A5K7X4C0</accession>
<feature type="region of interest" description="Disordered" evidence="2">
    <location>
        <begin position="717"/>
        <end position="738"/>
    </location>
</feature>
<dbReference type="PANTHER" id="PTHR10579">
    <property type="entry name" value="CALCIUM-ACTIVATED CHLORIDE CHANNEL REGULATOR"/>
    <property type="match status" value="1"/>
</dbReference>
<dbReference type="Pfam" id="PF00092">
    <property type="entry name" value="VWA"/>
    <property type="match status" value="1"/>
</dbReference>
<dbReference type="InterPro" id="IPR022156">
    <property type="entry name" value="Uncharacterised_YfbK_N"/>
</dbReference>
<dbReference type="SUPFAM" id="SSF53300">
    <property type="entry name" value="vWA-like"/>
    <property type="match status" value="1"/>
</dbReference>
<evidence type="ECO:0000256" key="3">
    <source>
        <dbReference type="SAM" id="Phobius"/>
    </source>
</evidence>
<dbReference type="InterPro" id="IPR036465">
    <property type="entry name" value="vWFA_dom_sf"/>
</dbReference>
<feature type="compositionally biased region" description="Low complexity" evidence="2">
    <location>
        <begin position="724"/>
        <end position="733"/>
    </location>
</feature>
<name>A0A5K7X4C0_9BACT</name>
<evidence type="ECO:0000259" key="4">
    <source>
        <dbReference type="PROSITE" id="PS50234"/>
    </source>
</evidence>
<evidence type="ECO:0000256" key="1">
    <source>
        <dbReference type="SAM" id="Coils"/>
    </source>
</evidence>
<dbReference type="PROSITE" id="PS50234">
    <property type="entry name" value="VWFA"/>
    <property type="match status" value="1"/>
</dbReference>
<feature type="compositionally biased region" description="Polar residues" evidence="2">
    <location>
        <begin position="225"/>
        <end position="241"/>
    </location>
</feature>
<keyword evidence="3" id="KW-0812">Transmembrane</keyword>
<evidence type="ECO:0000256" key="2">
    <source>
        <dbReference type="SAM" id="MobiDB-lite"/>
    </source>
</evidence>
<dbReference type="InterPro" id="IPR021908">
    <property type="entry name" value="YfbK_C"/>
</dbReference>
<keyword evidence="3" id="KW-0472">Membrane</keyword>
<keyword evidence="3" id="KW-1133">Transmembrane helix</keyword>
<dbReference type="Pfam" id="PF12034">
    <property type="entry name" value="YfbK_C"/>
    <property type="match status" value="1"/>
</dbReference>
<dbReference type="Proteomes" id="UP000326837">
    <property type="component" value="Chromosome"/>
</dbReference>
<dbReference type="SMART" id="SM00327">
    <property type="entry name" value="VWA"/>
    <property type="match status" value="1"/>
</dbReference>
<dbReference type="Pfam" id="PF12450">
    <property type="entry name" value="vWF_A"/>
    <property type="match status" value="1"/>
</dbReference>
<feature type="region of interest" description="Disordered" evidence="2">
    <location>
        <begin position="188"/>
        <end position="256"/>
    </location>
</feature>
<gene>
    <name evidence="5" type="ORF">PLANPX_1136</name>
</gene>
<feature type="transmembrane region" description="Helical" evidence="3">
    <location>
        <begin position="78"/>
        <end position="97"/>
    </location>
</feature>
<dbReference type="CDD" id="cd01465">
    <property type="entry name" value="vWA_subgroup"/>
    <property type="match status" value="1"/>
</dbReference>
<feature type="domain" description="VWFA" evidence="4">
    <location>
        <begin position="459"/>
        <end position="638"/>
    </location>
</feature>
<dbReference type="Gene3D" id="3.40.50.410">
    <property type="entry name" value="von Willebrand factor, type A domain"/>
    <property type="match status" value="1"/>
</dbReference>
<sequence>MNDRMHQSDQPAPDREELRDRLLDVALRERLGGETPPDLSATILQRAAADLVSLSPTEQEKTMANDSSRSRSRFWQSLALAATIVIAIGFLIEAAMVDSMRVARRPDRPDEAATEDLAVDLDGPVRQGTFATEGASFTGKNPESGSQQNGAANRDRSEYFLSDNVQHEPPDNQFALGEQAASTGEQKYLNTRETSAERSPPLTEFRNDRYASQPTAQSGRVAGQLPTSSPSSPANTLSNSLPFEKSGTGRVYNGPTPLRLWHNTRGAEQNTHVAVPTSSPSAEAIRLAMLQEKLAQLDADLQSKLSASRDPNSSEIRRLKTTVRVINNQIQHIENKRGMVLGMEMGRDQYARITENPFLPVSAANTDNRLSTFSIDIDTASYANVRQFLMQSHRLPPPDAVRIEELVNYFDYDYTPPTGDVPFAANVEVAGCPWAPEHRLVRVGIKGREIERTGRPLSNLVFLIDVSGSMNEPNKLPLLVAGMKQLTRQLGENDRVAIVVYASSEGLALDSTPGTDQSKILAALDQLQAGGSTAGGAGIQLAYQVAQQNFIKGAVNRVILCTDGDFNVGVTSPADLERMAETNAKETGVFLTVLGFGRGNLNDAMMEQVADKGNGNYHYIDTDREARKVLVEEMTGTLVTIAKDVKIQVEFNPAKVAGYRLIGYENRVLAAEDFNDDKKDAGEIGAGHTVTALYEIVPVGQPVAATAVDDLKYAPKVSEETKPAAEGGASGEDAAADEPASDELLTLKIRYKAPDGDQSTKLEFPIVDNGQTFAAASEDFKFASAVASFAMLLRNSEFKGNATYAAVAEIAAASQGNDPHEYRQEFVDMVERAKQLAGE</sequence>
<dbReference type="InterPro" id="IPR051266">
    <property type="entry name" value="CLCR"/>
</dbReference>
<feature type="compositionally biased region" description="Polar residues" evidence="2">
    <location>
        <begin position="138"/>
        <end position="151"/>
    </location>
</feature>
<dbReference type="PANTHER" id="PTHR10579:SF43">
    <property type="entry name" value="ZINC FINGER (C3HC4-TYPE RING FINGER) FAMILY PROTEIN"/>
    <property type="match status" value="1"/>
</dbReference>
<evidence type="ECO:0000313" key="6">
    <source>
        <dbReference type="Proteomes" id="UP000326837"/>
    </source>
</evidence>
<feature type="region of interest" description="Disordered" evidence="2">
    <location>
        <begin position="107"/>
        <end position="152"/>
    </location>
</feature>
<dbReference type="KEGG" id="lpav:PLANPX_1136"/>
<reference evidence="6" key="1">
    <citation type="submission" date="2019-10" db="EMBL/GenBank/DDBJ databases">
        <title>Lacipirellula parvula gen. nov., sp. nov., representing a lineage of planctomycetes widespread in freshwater anoxic habitats, and description of the family Lacipirellulaceae.</title>
        <authorList>
            <person name="Dedysh S.N."/>
            <person name="Kulichevskaya I.S."/>
            <person name="Beletsky A.V."/>
            <person name="Rakitin A.L."/>
            <person name="Mardanov A.V."/>
            <person name="Ivanova A.A."/>
            <person name="Saltykova V.X."/>
            <person name="Rijpstra W.I.C."/>
            <person name="Sinninghe Damste J.S."/>
            <person name="Ravin N.V."/>
        </authorList>
    </citation>
    <scope>NUCLEOTIDE SEQUENCE [LARGE SCALE GENOMIC DNA]</scope>
    <source>
        <strain evidence="6">PX69</strain>
    </source>
</reference>
<dbReference type="InterPro" id="IPR002035">
    <property type="entry name" value="VWF_A"/>
</dbReference>
<dbReference type="EMBL" id="AP021861">
    <property type="protein sequence ID" value="BBO31524.1"/>
    <property type="molecule type" value="Genomic_DNA"/>
</dbReference>
<proteinExistence type="predicted"/>
<protein>
    <submittedName>
        <fullName evidence="5">VWF type A domain protein</fullName>
    </submittedName>
</protein>
<evidence type="ECO:0000313" key="5">
    <source>
        <dbReference type="EMBL" id="BBO31524.1"/>
    </source>
</evidence>